<evidence type="ECO:0000313" key="1">
    <source>
        <dbReference type="EMBL" id="KAG5216197.1"/>
    </source>
</evidence>
<sequence>MEDPGPALIFHRDATWRGKGKATDQGSEVPRLRVPECPPPLPSLQPCSLQPTRGSWSLLKLELATGRLMRDKGARQRRSTDRIRAFSHPGTAPEILVPQVALTQFERKGQLKGVHILPSDTNSSVGMRSVHRHIYTRESRICVHVHAHVCASEPRETDTSTHV</sequence>
<proteinExistence type="predicted"/>
<dbReference type="AlphaFoldDB" id="A0A836AI05"/>
<comment type="caution">
    <text evidence="1">The sequence shown here is derived from an EMBL/GenBank/DDBJ whole genome shotgun (WGS) entry which is preliminary data.</text>
</comment>
<name>A0A836AI05_SHEEP</name>
<reference evidence="1 2" key="1">
    <citation type="submission" date="2020-12" db="EMBL/GenBank/DDBJ databases">
        <title>De novo assembly of Tibetan sheep genome.</title>
        <authorList>
            <person name="Li X."/>
        </authorList>
    </citation>
    <scope>NUCLEOTIDE SEQUENCE [LARGE SCALE GENOMIC DNA]</scope>
    <source>
        <tissue evidence="1">Heart</tissue>
    </source>
</reference>
<evidence type="ECO:0000313" key="2">
    <source>
        <dbReference type="Proteomes" id="UP000664991"/>
    </source>
</evidence>
<dbReference type="Proteomes" id="UP000664991">
    <property type="component" value="Unassembled WGS sequence"/>
</dbReference>
<accession>A0A836AI05</accession>
<gene>
    <name evidence="1" type="ORF">JEQ12_001773</name>
</gene>
<organism evidence="1 2">
    <name type="scientific">Ovis aries</name>
    <name type="common">Sheep</name>
    <dbReference type="NCBI Taxonomy" id="9940"/>
    <lineage>
        <taxon>Eukaryota</taxon>
        <taxon>Metazoa</taxon>
        <taxon>Chordata</taxon>
        <taxon>Craniata</taxon>
        <taxon>Vertebrata</taxon>
        <taxon>Euteleostomi</taxon>
        <taxon>Mammalia</taxon>
        <taxon>Eutheria</taxon>
        <taxon>Laurasiatheria</taxon>
        <taxon>Artiodactyla</taxon>
        <taxon>Ruminantia</taxon>
        <taxon>Pecora</taxon>
        <taxon>Bovidae</taxon>
        <taxon>Caprinae</taxon>
        <taxon>Ovis</taxon>
    </lineage>
</organism>
<protein>
    <submittedName>
        <fullName evidence="1">Uncharacterized protein</fullName>
    </submittedName>
</protein>
<dbReference type="EMBL" id="JAEMGP010000001">
    <property type="protein sequence ID" value="KAG5216197.1"/>
    <property type="molecule type" value="Genomic_DNA"/>
</dbReference>